<accession>A0AB38A565</accession>
<evidence type="ECO:0000259" key="6">
    <source>
        <dbReference type="SMART" id="SM00732"/>
    </source>
</evidence>
<feature type="domain" description="YqgF/RNase H-like" evidence="6">
    <location>
        <begin position="1"/>
        <end position="101"/>
    </location>
</feature>
<evidence type="ECO:0000256" key="5">
    <source>
        <dbReference type="HAMAP-Rule" id="MF_00651"/>
    </source>
</evidence>
<dbReference type="InterPro" id="IPR012337">
    <property type="entry name" value="RNaseH-like_sf"/>
</dbReference>
<keyword evidence="1 5" id="KW-0963">Cytoplasm</keyword>
<dbReference type="HAMAP" id="MF_00651">
    <property type="entry name" value="Nuclease_YqgF"/>
    <property type="match status" value="1"/>
</dbReference>
<dbReference type="AlphaFoldDB" id="A0AB38A565"/>
<dbReference type="EC" id="3.1.-.-" evidence="5"/>
<sequence>MRVLALDIGEARIGIATSDVTGRIASPVKVLPAQEVLSGARSFRMILEDYEPELLVCGRPKTMTGEDGPQAQHVMDQAQQIAKACGLALEFVDERLSSCEAKRILREQGLSEKSMRGKVDMVAASLFLQSWLDAQAVLNTQDAQDTQDIQVTQDAQAAWQ</sequence>
<gene>
    <name evidence="7" type="ORF">SAMN04489746_0354</name>
</gene>
<comment type="similarity">
    <text evidence="5">Belongs to the YqgF HJR family.</text>
</comment>
<keyword evidence="4 5" id="KW-0378">Hydrolase</keyword>
<dbReference type="GO" id="GO:0016788">
    <property type="term" value="F:hydrolase activity, acting on ester bonds"/>
    <property type="evidence" value="ECO:0007669"/>
    <property type="project" value="UniProtKB-UniRule"/>
</dbReference>
<keyword evidence="2 5" id="KW-0690">Ribosome biogenesis</keyword>
<evidence type="ECO:0000256" key="4">
    <source>
        <dbReference type="ARBA" id="ARBA00022801"/>
    </source>
</evidence>
<evidence type="ECO:0000256" key="2">
    <source>
        <dbReference type="ARBA" id="ARBA00022517"/>
    </source>
</evidence>
<dbReference type="CDD" id="cd16964">
    <property type="entry name" value="YqgF"/>
    <property type="match status" value="1"/>
</dbReference>
<dbReference type="InterPro" id="IPR037027">
    <property type="entry name" value="YqgF/RNaseH-like_dom_sf"/>
</dbReference>
<dbReference type="GO" id="GO:0004518">
    <property type="term" value="F:nuclease activity"/>
    <property type="evidence" value="ECO:0007669"/>
    <property type="project" value="UniProtKB-KW"/>
</dbReference>
<dbReference type="EMBL" id="FNSH01000001">
    <property type="protein sequence ID" value="SEB47943.1"/>
    <property type="molecule type" value="Genomic_DNA"/>
</dbReference>
<protein>
    <recommendedName>
        <fullName evidence="5">Putative pre-16S rRNA nuclease</fullName>
        <ecNumber evidence="5">3.1.-.-</ecNumber>
    </recommendedName>
</protein>
<dbReference type="Pfam" id="PF03652">
    <property type="entry name" value="RuvX"/>
    <property type="match status" value="1"/>
</dbReference>
<dbReference type="RefSeq" id="WP_002563467.1">
    <property type="nucleotide sequence ID" value="NZ_CALJSN010000006.1"/>
</dbReference>
<dbReference type="PANTHER" id="PTHR33317">
    <property type="entry name" value="POLYNUCLEOTIDYL TRANSFERASE, RIBONUCLEASE H-LIKE SUPERFAMILY PROTEIN"/>
    <property type="match status" value="1"/>
</dbReference>
<dbReference type="Gene3D" id="3.30.420.140">
    <property type="entry name" value="YqgF/RNase H-like domain"/>
    <property type="match status" value="1"/>
</dbReference>
<evidence type="ECO:0000256" key="1">
    <source>
        <dbReference type="ARBA" id="ARBA00022490"/>
    </source>
</evidence>
<organism evidence="7 8">
    <name type="scientific">Atopobium minutum</name>
    <dbReference type="NCBI Taxonomy" id="1381"/>
    <lineage>
        <taxon>Bacteria</taxon>
        <taxon>Bacillati</taxon>
        <taxon>Actinomycetota</taxon>
        <taxon>Coriobacteriia</taxon>
        <taxon>Coriobacteriales</taxon>
        <taxon>Atopobiaceae</taxon>
        <taxon>Atopobium</taxon>
    </lineage>
</organism>
<evidence type="ECO:0000313" key="8">
    <source>
        <dbReference type="Proteomes" id="UP000183687"/>
    </source>
</evidence>
<dbReference type="GO" id="GO:0005829">
    <property type="term" value="C:cytosol"/>
    <property type="evidence" value="ECO:0007669"/>
    <property type="project" value="TreeGrafter"/>
</dbReference>
<dbReference type="InterPro" id="IPR005227">
    <property type="entry name" value="YqgF"/>
</dbReference>
<evidence type="ECO:0000256" key="3">
    <source>
        <dbReference type="ARBA" id="ARBA00022722"/>
    </source>
</evidence>
<evidence type="ECO:0000313" key="7">
    <source>
        <dbReference type="EMBL" id="SEB47943.1"/>
    </source>
</evidence>
<dbReference type="NCBIfam" id="TIGR00250">
    <property type="entry name" value="RNAse_H_YqgF"/>
    <property type="match status" value="1"/>
</dbReference>
<reference evidence="7 8" key="1">
    <citation type="submission" date="2016-10" db="EMBL/GenBank/DDBJ databases">
        <authorList>
            <person name="Varghese N."/>
            <person name="Submissions S."/>
        </authorList>
    </citation>
    <scope>NUCLEOTIDE SEQUENCE [LARGE SCALE GENOMIC DNA]</scope>
    <source>
        <strain evidence="7 8">DSM 20586</strain>
    </source>
</reference>
<keyword evidence="3 5" id="KW-0540">Nuclease</keyword>
<dbReference type="Proteomes" id="UP000183687">
    <property type="component" value="Unassembled WGS sequence"/>
</dbReference>
<proteinExistence type="inferred from homology"/>
<dbReference type="SMART" id="SM00732">
    <property type="entry name" value="YqgFc"/>
    <property type="match status" value="1"/>
</dbReference>
<dbReference type="SUPFAM" id="SSF53098">
    <property type="entry name" value="Ribonuclease H-like"/>
    <property type="match status" value="1"/>
</dbReference>
<comment type="subcellular location">
    <subcellularLocation>
        <location evidence="5">Cytoplasm</location>
    </subcellularLocation>
</comment>
<dbReference type="PANTHER" id="PTHR33317:SF4">
    <property type="entry name" value="POLYNUCLEOTIDYL TRANSFERASE, RIBONUCLEASE H-LIKE SUPERFAMILY PROTEIN"/>
    <property type="match status" value="1"/>
</dbReference>
<comment type="caution">
    <text evidence="7">The sequence shown here is derived from an EMBL/GenBank/DDBJ whole genome shotgun (WGS) entry which is preliminary data.</text>
</comment>
<dbReference type="GO" id="GO:0000967">
    <property type="term" value="P:rRNA 5'-end processing"/>
    <property type="evidence" value="ECO:0007669"/>
    <property type="project" value="UniProtKB-UniRule"/>
</dbReference>
<dbReference type="InterPro" id="IPR006641">
    <property type="entry name" value="YqgF/RNaseH-like_dom"/>
</dbReference>
<comment type="function">
    <text evidence="5">Could be a nuclease involved in processing of the 5'-end of pre-16S rRNA.</text>
</comment>
<name>A0AB38A565_9ACTN</name>